<dbReference type="EMBL" id="LAZR01039629">
    <property type="protein sequence ID" value="KKL16524.1"/>
    <property type="molecule type" value="Genomic_DNA"/>
</dbReference>
<proteinExistence type="predicted"/>
<accession>A0A0F9B3L6</accession>
<protein>
    <submittedName>
        <fullName evidence="1">Uncharacterized protein</fullName>
    </submittedName>
</protein>
<reference evidence="1" key="1">
    <citation type="journal article" date="2015" name="Nature">
        <title>Complex archaea that bridge the gap between prokaryotes and eukaryotes.</title>
        <authorList>
            <person name="Spang A."/>
            <person name="Saw J.H."/>
            <person name="Jorgensen S.L."/>
            <person name="Zaremba-Niedzwiedzka K."/>
            <person name="Martijn J."/>
            <person name="Lind A.E."/>
            <person name="van Eijk R."/>
            <person name="Schleper C."/>
            <person name="Guy L."/>
            <person name="Ettema T.J."/>
        </authorList>
    </citation>
    <scope>NUCLEOTIDE SEQUENCE</scope>
</reference>
<evidence type="ECO:0000313" key="1">
    <source>
        <dbReference type="EMBL" id="KKL16524.1"/>
    </source>
</evidence>
<gene>
    <name evidence="1" type="ORF">LCGC14_2494730</name>
</gene>
<dbReference type="AlphaFoldDB" id="A0A0F9B3L6"/>
<sequence length="107" mass="11875">MTTRYQKEHYEDVANVLASATRYSGKTEEGEYFCSVDPDEVAQALAHLFAADNPLACTDCGRLQSASSKRCPAMRPIESSGLHRFTWGFDGEQFLTACGLEEEEDQS</sequence>
<name>A0A0F9B3L6_9ZZZZ</name>
<organism evidence="1">
    <name type="scientific">marine sediment metagenome</name>
    <dbReference type="NCBI Taxonomy" id="412755"/>
    <lineage>
        <taxon>unclassified sequences</taxon>
        <taxon>metagenomes</taxon>
        <taxon>ecological metagenomes</taxon>
    </lineage>
</organism>
<comment type="caution">
    <text evidence="1">The sequence shown here is derived from an EMBL/GenBank/DDBJ whole genome shotgun (WGS) entry which is preliminary data.</text>
</comment>